<dbReference type="Proteomes" id="UP000800093">
    <property type="component" value="Unassembled WGS sequence"/>
</dbReference>
<reference evidence="3" key="1">
    <citation type="journal article" date="2020" name="Stud. Mycol.">
        <title>101 Dothideomycetes genomes: A test case for predicting lifestyles and emergence of pathogens.</title>
        <authorList>
            <person name="Haridas S."/>
            <person name="Albert R."/>
            <person name="Binder M."/>
            <person name="Bloem J."/>
            <person name="LaButti K."/>
            <person name="Salamov A."/>
            <person name="Andreopoulos B."/>
            <person name="Baker S."/>
            <person name="Barry K."/>
            <person name="Bills G."/>
            <person name="Bluhm B."/>
            <person name="Cannon C."/>
            <person name="Castanera R."/>
            <person name="Culley D."/>
            <person name="Daum C."/>
            <person name="Ezra D."/>
            <person name="Gonzalez J."/>
            <person name="Henrissat B."/>
            <person name="Kuo A."/>
            <person name="Liang C."/>
            <person name="Lipzen A."/>
            <person name="Lutzoni F."/>
            <person name="Magnuson J."/>
            <person name="Mondo S."/>
            <person name="Nolan M."/>
            <person name="Ohm R."/>
            <person name="Pangilinan J."/>
            <person name="Park H.-J."/>
            <person name="Ramirez L."/>
            <person name="Alfaro M."/>
            <person name="Sun H."/>
            <person name="Tritt A."/>
            <person name="Yoshinaga Y."/>
            <person name="Zwiers L.-H."/>
            <person name="Turgeon B."/>
            <person name="Goodwin S."/>
            <person name="Spatafora J."/>
            <person name="Crous P."/>
            <person name="Grigoriev I."/>
        </authorList>
    </citation>
    <scope>NUCLEOTIDE SEQUENCE [LARGE SCALE GENOMIC DNA]</scope>
    <source>
        <strain evidence="3">CBS 304.66</strain>
    </source>
</reference>
<accession>A0A9P4K7K0</accession>
<dbReference type="EMBL" id="ML986669">
    <property type="protein sequence ID" value="KAF2260944.1"/>
    <property type="molecule type" value="Genomic_DNA"/>
</dbReference>
<organism evidence="2 3">
    <name type="scientific">Lojkania enalia</name>
    <dbReference type="NCBI Taxonomy" id="147567"/>
    <lineage>
        <taxon>Eukaryota</taxon>
        <taxon>Fungi</taxon>
        <taxon>Dikarya</taxon>
        <taxon>Ascomycota</taxon>
        <taxon>Pezizomycotina</taxon>
        <taxon>Dothideomycetes</taxon>
        <taxon>Pleosporomycetidae</taxon>
        <taxon>Pleosporales</taxon>
        <taxon>Pleosporales incertae sedis</taxon>
        <taxon>Lojkania</taxon>
    </lineage>
</organism>
<name>A0A9P4K7K0_9PLEO</name>
<evidence type="ECO:0000313" key="2">
    <source>
        <dbReference type="EMBL" id="KAF2260944.1"/>
    </source>
</evidence>
<gene>
    <name evidence="2" type="ORF">CC78DRAFT_384113</name>
</gene>
<proteinExistence type="predicted"/>
<protein>
    <submittedName>
        <fullName evidence="2">Uncharacterized protein</fullName>
    </submittedName>
</protein>
<sequence>MSRLPYLTALSASMPCGRSWRYAGGQYRGALGMGIVVRSEGNSYGTELAENGLQGWIRSAYAQRQSYREACGPWTQTLLLADSHSEADGSANDRALEPQRLWPSPRSTQSAPQPAVARPTYTGEAQAGGLAVISLPGLSVQA</sequence>
<keyword evidence="3" id="KW-1185">Reference proteome</keyword>
<dbReference type="AlphaFoldDB" id="A0A9P4K7K0"/>
<evidence type="ECO:0000256" key="1">
    <source>
        <dbReference type="SAM" id="MobiDB-lite"/>
    </source>
</evidence>
<feature type="region of interest" description="Disordered" evidence="1">
    <location>
        <begin position="85"/>
        <end position="122"/>
    </location>
</feature>
<evidence type="ECO:0000313" key="3">
    <source>
        <dbReference type="Proteomes" id="UP000800093"/>
    </source>
</evidence>
<comment type="caution">
    <text evidence="2">The sequence shown here is derived from an EMBL/GenBank/DDBJ whole genome shotgun (WGS) entry which is preliminary data.</text>
</comment>